<keyword evidence="3" id="KW-1185">Reference proteome</keyword>
<dbReference type="EMBL" id="JBJKBG010000002">
    <property type="protein sequence ID" value="KAL3748389.1"/>
    <property type="molecule type" value="Genomic_DNA"/>
</dbReference>
<feature type="region of interest" description="Disordered" evidence="1">
    <location>
        <begin position="57"/>
        <end position="91"/>
    </location>
</feature>
<comment type="caution">
    <text evidence="2">The sequence shown here is derived from an EMBL/GenBank/DDBJ whole genome shotgun (WGS) entry which is preliminary data.</text>
</comment>
<dbReference type="AlphaFoldDB" id="A0ABD3L9D2"/>
<dbReference type="Proteomes" id="UP001634007">
    <property type="component" value="Unassembled WGS sequence"/>
</dbReference>
<evidence type="ECO:0000256" key="1">
    <source>
        <dbReference type="SAM" id="MobiDB-lite"/>
    </source>
</evidence>
<evidence type="ECO:0000313" key="2">
    <source>
        <dbReference type="EMBL" id="KAL3748389.1"/>
    </source>
</evidence>
<sequence length="91" mass="10071">MDRSCELAMLAKAKQTSILQFSTMTKFAKAAAITKLPKISSRKAAFSCSFSTYSCTHSPRSSPTPGYLRAPLPHEEPPQARHMKKVIQIET</sequence>
<proteinExistence type="predicted"/>
<gene>
    <name evidence="2" type="ORF">ACJRO7_009604</name>
</gene>
<accession>A0ABD3L9D2</accession>
<organism evidence="2 3">
    <name type="scientific">Eucalyptus globulus</name>
    <name type="common">Tasmanian blue gum</name>
    <dbReference type="NCBI Taxonomy" id="34317"/>
    <lineage>
        <taxon>Eukaryota</taxon>
        <taxon>Viridiplantae</taxon>
        <taxon>Streptophyta</taxon>
        <taxon>Embryophyta</taxon>
        <taxon>Tracheophyta</taxon>
        <taxon>Spermatophyta</taxon>
        <taxon>Magnoliopsida</taxon>
        <taxon>eudicotyledons</taxon>
        <taxon>Gunneridae</taxon>
        <taxon>Pentapetalae</taxon>
        <taxon>rosids</taxon>
        <taxon>malvids</taxon>
        <taxon>Myrtales</taxon>
        <taxon>Myrtaceae</taxon>
        <taxon>Myrtoideae</taxon>
        <taxon>Eucalypteae</taxon>
        <taxon>Eucalyptus</taxon>
    </lineage>
</organism>
<name>A0ABD3L9D2_EUCGL</name>
<protein>
    <submittedName>
        <fullName evidence="2">Uncharacterized protein</fullName>
    </submittedName>
</protein>
<evidence type="ECO:0000313" key="3">
    <source>
        <dbReference type="Proteomes" id="UP001634007"/>
    </source>
</evidence>
<reference evidence="2 3" key="1">
    <citation type="submission" date="2024-11" db="EMBL/GenBank/DDBJ databases">
        <title>Chromosome-level genome assembly of Eucalyptus globulus Labill. provides insights into its genome evolution.</title>
        <authorList>
            <person name="Li X."/>
        </authorList>
    </citation>
    <scope>NUCLEOTIDE SEQUENCE [LARGE SCALE GENOMIC DNA]</scope>
    <source>
        <strain evidence="2">CL2024</strain>
        <tissue evidence="2">Fresh tender leaves</tissue>
    </source>
</reference>